<dbReference type="AlphaFoldDB" id="A0A173ZWX1"/>
<dbReference type="InterPro" id="IPR000182">
    <property type="entry name" value="GNAT_dom"/>
</dbReference>
<proteinExistence type="predicted"/>
<sequence>MTETFETLKVDNDRQIQEVAELAEMIWHEHFTPIIGTSQVEYMIDKFQSVPALKTQLKDGYEYYQLFDKGEFCGYCGIHPENGRLFLSKIYIRKDCRGRHLATKAFEFLKNLCRQRGLSSIWLTCNKHNDGSLAVYSHLGFKTIDTQVADIGNGFVMDDYIMEYTL</sequence>
<dbReference type="RefSeq" id="WP_055150777.1">
    <property type="nucleotide sequence ID" value="NZ_CYZU01000003.1"/>
</dbReference>
<dbReference type="Pfam" id="PF00583">
    <property type="entry name" value="Acetyltransf_1"/>
    <property type="match status" value="1"/>
</dbReference>
<gene>
    <name evidence="2" type="ORF">ERS852491_00528</name>
</gene>
<evidence type="ECO:0000313" key="2">
    <source>
        <dbReference type="EMBL" id="CUN79668.1"/>
    </source>
</evidence>
<dbReference type="PROSITE" id="PS51186">
    <property type="entry name" value="GNAT"/>
    <property type="match status" value="1"/>
</dbReference>
<keyword evidence="2" id="KW-0808">Transferase</keyword>
<dbReference type="CDD" id="cd04301">
    <property type="entry name" value="NAT_SF"/>
    <property type="match status" value="1"/>
</dbReference>
<dbReference type="OrthoDB" id="9773249at2"/>
<protein>
    <submittedName>
        <fullName evidence="2">Predicted acetyltransferase</fullName>
    </submittedName>
</protein>
<dbReference type="Gene3D" id="3.40.630.30">
    <property type="match status" value="1"/>
</dbReference>
<dbReference type="GO" id="GO:0016747">
    <property type="term" value="F:acyltransferase activity, transferring groups other than amino-acyl groups"/>
    <property type="evidence" value="ECO:0007669"/>
    <property type="project" value="InterPro"/>
</dbReference>
<accession>A0A173ZWX1</accession>
<dbReference type="SUPFAM" id="SSF55729">
    <property type="entry name" value="Acyl-CoA N-acyltransferases (Nat)"/>
    <property type="match status" value="1"/>
</dbReference>
<dbReference type="STRING" id="39482.ERS852491_00528"/>
<evidence type="ECO:0000259" key="1">
    <source>
        <dbReference type="PROSITE" id="PS51186"/>
    </source>
</evidence>
<organism evidence="2 3">
    <name type="scientific">Faecalicatena contorta</name>
    <dbReference type="NCBI Taxonomy" id="39482"/>
    <lineage>
        <taxon>Bacteria</taxon>
        <taxon>Bacillati</taxon>
        <taxon>Bacillota</taxon>
        <taxon>Clostridia</taxon>
        <taxon>Lachnospirales</taxon>
        <taxon>Lachnospiraceae</taxon>
        <taxon>Faecalicatena</taxon>
    </lineage>
</organism>
<name>A0A173ZWX1_9FIRM</name>
<dbReference type="InterPro" id="IPR016181">
    <property type="entry name" value="Acyl_CoA_acyltransferase"/>
</dbReference>
<dbReference type="Proteomes" id="UP000095544">
    <property type="component" value="Unassembled WGS sequence"/>
</dbReference>
<dbReference type="EMBL" id="CYZU01000003">
    <property type="protein sequence ID" value="CUN79668.1"/>
    <property type="molecule type" value="Genomic_DNA"/>
</dbReference>
<reference evidence="2 3" key="1">
    <citation type="submission" date="2015-09" db="EMBL/GenBank/DDBJ databases">
        <authorList>
            <consortium name="Pathogen Informatics"/>
        </authorList>
    </citation>
    <scope>NUCLEOTIDE SEQUENCE [LARGE SCALE GENOMIC DNA]</scope>
    <source>
        <strain evidence="2 3">2789STDY5834876</strain>
    </source>
</reference>
<evidence type="ECO:0000313" key="3">
    <source>
        <dbReference type="Proteomes" id="UP000095544"/>
    </source>
</evidence>
<feature type="domain" description="N-acetyltransferase" evidence="1">
    <location>
        <begin position="3"/>
        <end position="166"/>
    </location>
</feature>